<dbReference type="RefSeq" id="WP_123692699.1">
    <property type="nucleotide sequence ID" value="NZ_AP019700.1"/>
</dbReference>
<evidence type="ECO:0000313" key="2">
    <source>
        <dbReference type="Proteomes" id="UP000278222"/>
    </source>
</evidence>
<dbReference type="OrthoDB" id="581372at2"/>
<dbReference type="SUPFAM" id="SSF47240">
    <property type="entry name" value="Ferritin-like"/>
    <property type="match status" value="1"/>
</dbReference>
<dbReference type="Gene3D" id="1.10.620.20">
    <property type="entry name" value="Ribonucleotide Reductase, subunit A"/>
    <property type="match status" value="1"/>
</dbReference>
<accession>A0A3N1L2D3</accession>
<dbReference type="InterPro" id="IPR009078">
    <property type="entry name" value="Ferritin-like_SF"/>
</dbReference>
<dbReference type="AlphaFoldDB" id="A0A3N1L2D3"/>
<gene>
    <name evidence="1" type="ORF">EDC65_3981</name>
</gene>
<sequence length="272" mass="31396">MKHWTLDDIPWDRFDPALVDPELVKVAKAAAMVEHNGSDYTAYLCNVFHDDPEFQEVARVWGREEVQHGRALGEWARMADPDWDFEAAFKRFTDGYRLPIESTESVRGTRSGELVARCIVETGTSSFYSALGEACTEPVLKEICRRIAADEFRHYRMFYGHMKRYLERERISTLRRFAVAFLRVRETEGDDELAYAYWAANDGVGPYDRKRCIAAYTGRAYRSYRPTHVDRATAMIFKAVGLKPNGWLNRAASRGVWMMLQSRVRKLDRAAA</sequence>
<protein>
    <submittedName>
        <fullName evidence="1">Uncharacterized protein</fullName>
    </submittedName>
</protein>
<dbReference type="GO" id="GO:0016491">
    <property type="term" value="F:oxidoreductase activity"/>
    <property type="evidence" value="ECO:0007669"/>
    <property type="project" value="InterPro"/>
</dbReference>
<reference evidence="1 2" key="1">
    <citation type="submission" date="2018-11" db="EMBL/GenBank/DDBJ databases">
        <title>Genomic Encyclopedia of Type Strains, Phase IV (KMG-IV): sequencing the most valuable type-strain genomes for metagenomic binning, comparative biology and taxonomic classification.</title>
        <authorList>
            <person name="Goeker M."/>
        </authorList>
    </citation>
    <scope>NUCLEOTIDE SEQUENCE [LARGE SCALE GENOMIC DNA]</scope>
    <source>
        <strain evidence="1 2">DSM 5900</strain>
    </source>
</reference>
<comment type="caution">
    <text evidence="1">The sequence shown here is derived from an EMBL/GenBank/DDBJ whole genome shotgun (WGS) entry which is preliminary data.</text>
</comment>
<proteinExistence type="predicted"/>
<dbReference type="EMBL" id="RJKX01000015">
    <property type="protein sequence ID" value="ROP84626.1"/>
    <property type="molecule type" value="Genomic_DNA"/>
</dbReference>
<dbReference type="Proteomes" id="UP000278222">
    <property type="component" value="Unassembled WGS sequence"/>
</dbReference>
<dbReference type="InterPro" id="IPR012348">
    <property type="entry name" value="RNR-like"/>
</dbReference>
<name>A0A3N1L2D3_9PROT</name>
<keyword evidence="2" id="KW-1185">Reference proteome</keyword>
<evidence type="ECO:0000313" key="1">
    <source>
        <dbReference type="EMBL" id="ROP84626.1"/>
    </source>
</evidence>
<organism evidence="1 2">
    <name type="scientific">Stella humosa</name>
    <dbReference type="NCBI Taxonomy" id="94"/>
    <lineage>
        <taxon>Bacteria</taxon>
        <taxon>Pseudomonadati</taxon>
        <taxon>Pseudomonadota</taxon>
        <taxon>Alphaproteobacteria</taxon>
        <taxon>Rhodospirillales</taxon>
        <taxon>Stellaceae</taxon>
        <taxon>Stella</taxon>
    </lineage>
</organism>
<dbReference type="CDD" id="cd00657">
    <property type="entry name" value="Ferritin_like"/>
    <property type="match status" value="1"/>
</dbReference>